<accession>A0A922M0G6</accession>
<feature type="transmembrane region" description="Helical" evidence="1">
    <location>
        <begin position="46"/>
        <end position="71"/>
    </location>
</feature>
<dbReference type="GO" id="GO:0042391">
    <property type="term" value="P:regulation of membrane potential"/>
    <property type="evidence" value="ECO:0007669"/>
    <property type="project" value="TreeGrafter"/>
</dbReference>
<dbReference type="SUPFAM" id="SSF81324">
    <property type="entry name" value="Voltage-gated potassium channels"/>
    <property type="match status" value="1"/>
</dbReference>
<keyword evidence="1" id="KW-0472">Membrane</keyword>
<evidence type="ECO:0000259" key="2">
    <source>
        <dbReference type="PROSITE" id="PS50042"/>
    </source>
</evidence>
<dbReference type="InterPro" id="IPR014710">
    <property type="entry name" value="RmlC-like_jellyroll"/>
</dbReference>
<protein>
    <recommendedName>
        <fullName evidence="2">Cyclic nucleotide-binding domain-containing protein</fullName>
    </recommendedName>
</protein>
<dbReference type="SUPFAM" id="SSF51206">
    <property type="entry name" value="cAMP-binding domain-like"/>
    <property type="match status" value="1"/>
</dbReference>
<proteinExistence type="predicted"/>
<sequence length="333" mass="38146">MYSRDMNPVRAMHYLRAIKLLRLKYLIEFYLRTSRELTNNLTTLQVVMTAIGVVIMIHTFSCVWLLAMIGTSPIGIIRTLKTHTIDIENSQIRWDYVTSIYVVIAQLTTTGSDEFLVDEILPMSILAIILVCGKMLAAIIVAASIQLAYSTKYALTAYEKYTRELIDMLKNQGLSDYQLQKFWKYIQQLWVTERGRQLPLLLSQTPYVRRCDLMSAMFGHHLRNCYIFAETGEAFLRQLTVDLDYTIFFPGNYIVVAGDSEARMYWVSTGTVSVVSVRDDLTEITHELLGPGDVFGVSILTLSLDSWINILPFFPEAKKTILERSEILFTQIT</sequence>
<reference evidence="3" key="1">
    <citation type="journal article" date="2021" name="G3 (Bethesda)">
        <title>Genome and transcriptome analysis of the beet armyworm Spodoptera exigua reveals targets for pest control. .</title>
        <authorList>
            <person name="Simon S."/>
            <person name="Breeschoten T."/>
            <person name="Jansen H.J."/>
            <person name="Dirks R.P."/>
            <person name="Schranz M.E."/>
            <person name="Ros V.I.D."/>
        </authorList>
    </citation>
    <scope>NUCLEOTIDE SEQUENCE</scope>
    <source>
        <strain evidence="3">TB_SE_WUR_2020</strain>
    </source>
</reference>
<dbReference type="InterPro" id="IPR000595">
    <property type="entry name" value="cNMP-bd_dom"/>
</dbReference>
<dbReference type="Proteomes" id="UP000814243">
    <property type="component" value="Unassembled WGS sequence"/>
</dbReference>
<keyword evidence="1" id="KW-0812">Transmembrane</keyword>
<dbReference type="CDD" id="cd00038">
    <property type="entry name" value="CAP_ED"/>
    <property type="match status" value="1"/>
</dbReference>
<dbReference type="GO" id="GO:0005886">
    <property type="term" value="C:plasma membrane"/>
    <property type="evidence" value="ECO:0007669"/>
    <property type="project" value="TreeGrafter"/>
</dbReference>
<evidence type="ECO:0000256" key="1">
    <source>
        <dbReference type="SAM" id="Phobius"/>
    </source>
</evidence>
<dbReference type="PANTHER" id="PTHR10217:SF435">
    <property type="entry name" value="POTASSIUM VOLTAGE-GATED CHANNEL PROTEIN EAG"/>
    <property type="match status" value="1"/>
</dbReference>
<dbReference type="PROSITE" id="PS50042">
    <property type="entry name" value="CNMP_BINDING_3"/>
    <property type="match status" value="1"/>
</dbReference>
<dbReference type="InterPro" id="IPR050818">
    <property type="entry name" value="KCNH_animal-type"/>
</dbReference>
<gene>
    <name evidence="3" type="ORF">HF086_001731</name>
</gene>
<keyword evidence="1" id="KW-1133">Transmembrane helix</keyword>
<evidence type="ECO:0000313" key="4">
    <source>
        <dbReference type="Proteomes" id="UP000814243"/>
    </source>
</evidence>
<dbReference type="Pfam" id="PF00027">
    <property type="entry name" value="cNMP_binding"/>
    <property type="match status" value="1"/>
</dbReference>
<name>A0A922M0G6_SPOEX</name>
<dbReference type="Gene3D" id="2.60.120.10">
    <property type="entry name" value="Jelly Rolls"/>
    <property type="match status" value="1"/>
</dbReference>
<dbReference type="AlphaFoldDB" id="A0A922M0G6"/>
<feature type="transmembrane region" description="Helical" evidence="1">
    <location>
        <begin position="120"/>
        <end position="143"/>
    </location>
</feature>
<comment type="caution">
    <text evidence="3">The sequence shown here is derived from an EMBL/GenBank/DDBJ whole genome shotgun (WGS) entry which is preliminary data.</text>
</comment>
<dbReference type="InterPro" id="IPR018490">
    <property type="entry name" value="cNMP-bd_dom_sf"/>
</dbReference>
<feature type="domain" description="Cyclic nucleotide-binding" evidence="2">
    <location>
        <begin position="227"/>
        <end position="296"/>
    </location>
</feature>
<organism evidence="3 4">
    <name type="scientific">Spodoptera exigua</name>
    <name type="common">Beet armyworm</name>
    <name type="synonym">Noctua fulgens</name>
    <dbReference type="NCBI Taxonomy" id="7107"/>
    <lineage>
        <taxon>Eukaryota</taxon>
        <taxon>Metazoa</taxon>
        <taxon>Ecdysozoa</taxon>
        <taxon>Arthropoda</taxon>
        <taxon>Hexapoda</taxon>
        <taxon>Insecta</taxon>
        <taxon>Pterygota</taxon>
        <taxon>Neoptera</taxon>
        <taxon>Endopterygota</taxon>
        <taxon>Lepidoptera</taxon>
        <taxon>Glossata</taxon>
        <taxon>Ditrysia</taxon>
        <taxon>Noctuoidea</taxon>
        <taxon>Noctuidae</taxon>
        <taxon>Amphipyrinae</taxon>
        <taxon>Spodoptera</taxon>
    </lineage>
</organism>
<dbReference type="GO" id="GO:0005249">
    <property type="term" value="F:voltage-gated potassium channel activity"/>
    <property type="evidence" value="ECO:0007669"/>
    <property type="project" value="TreeGrafter"/>
</dbReference>
<dbReference type="Gene3D" id="1.10.287.70">
    <property type="match status" value="1"/>
</dbReference>
<evidence type="ECO:0000313" key="3">
    <source>
        <dbReference type="EMBL" id="KAH9627835.1"/>
    </source>
</evidence>
<dbReference type="PANTHER" id="PTHR10217">
    <property type="entry name" value="VOLTAGE AND LIGAND GATED POTASSIUM CHANNEL"/>
    <property type="match status" value="1"/>
</dbReference>
<dbReference type="EMBL" id="JACEFF010000936">
    <property type="protein sequence ID" value="KAH9627835.1"/>
    <property type="molecule type" value="Genomic_DNA"/>
</dbReference>